<keyword evidence="5 7" id="KW-1133">Transmembrane helix</keyword>
<sequence>MLSYTLRRLAFAIPTVLVISLIVFLMLDMAPGDPTGSLPLTIPLEVREQIRQSLGLGDPVMVRYFKWLYMMCFVEPLHILAGLTGWDIAPEGPRILSWQTRSPVGDILVQRVPQTLWVVGLGYLFGILIALPIGVISAYRQYSWFDQAGTFVSMIGFSVPTFFTGVVFILIFSVWLGWFPSMYDTTHVVRDWNSFVFQAKQIAMPVAVLALFNASQISRFMRASMLDNLNQDYVRTARAKGLGEKTVVLVHVLRNSMIPVVTVIAIGIPTVFTGAIITEQIFRVNGLGDALIRAIYVSDWPMVQTITFIFAILIVLFNLIADVLYGILDPRIRYD</sequence>
<dbReference type="AlphaFoldDB" id="A0A2K8KAS3"/>
<name>A0A2K8KAS3_9RHOB</name>
<comment type="subcellular location">
    <subcellularLocation>
        <location evidence="1 7">Cell membrane</location>
        <topology evidence="1 7">Multi-pass membrane protein</topology>
    </subcellularLocation>
</comment>
<gene>
    <name evidence="9" type="ORF">BG454_03375</name>
</gene>
<dbReference type="KEGG" id="rbg:BG454_03375"/>
<feature type="transmembrane region" description="Helical" evidence="7">
    <location>
        <begin position="302"/>
        <end position="328"/>
    </location>
</feature>
<evidence type="ECO:0000256" key="6">
    <source>
        <dbReference type="ARBA" id="ARBA00023136"/>
    </source>
</evidence>
<organism evidence="9 10">
    <name type="scientific">Roseinatronobacter bogoriensis subsp. barguzinensis</name>
    <dbReference type="NCBI Taxonomy" id="441209"/>
    <lineage>
        <taxon>Bacteria</taxon>
        <taxon>Pseudomonadati</taxon>
        <taxon>Pseudomonadota</taxon>
        <taxon>Alphaproteobacteria</taxon>
        <taxon>Rhodobacterales</taxon>
        <taxon>Paracoccaceae</taxon>
        <taxon>Roseinatronobacter</taxon>
    </lineage>
</organism>
<dbReference type="PANTHER" id="PTHR30465">
    <property type="entry name" value="INNER MEMBRANE ABC TRANSPORTER"/>
    <property type="match status" value="1"/>
</dbReference>
<dbReference type="EMBL" id="CP024899">
    <property type="protein sequence ID" value="ATX64993.1"/>
    <property type="molecule type" value="Genomic_DNA"/>
</dbReference>
<proteinExistence type="inferred from homology"/>
<dbReference type="Gene3D" id="1.10.3720.10">
    <property type="entry name" value="MetI-like"/>
    <property type="match status" value="1"/>
</dbReference>
<evidence type="ECO:0000259" key="8">
    <source>
        <dbReference type="PROSITE" id="PS50928"/>
    </source>
</evidence>
<reference evidence="9 10" key="1">
    <citation type="submission" date="2017-11" db="EMBL/GenBank/DDBJ databases">
        <title>Revised Sequence and Annotation of the Rhodobaca barguzinensis strain alga05 Genome.</title>
        <authorList>
            <person name="Kopejtka K."/>
            <person name="Tomasch J.M."/>
            <person name="Bunk B."/>
            <person name="Koblizek M."/>
        </authorList>
    </citation>
    <scope>NUCLEOTIDE SEQUENCE [LARGE SCALE GENOMIC DNA]</scope>
    <source>
        <strain evidence="10">alga05</strain>
    </source>
</reference>
<protein>
    <submittedName>
        <fullName evidence="9">ABC transporter permease</fullName>
    </submittedName>
</protein>
<keyword evidence="3" id="KW-1003">Cell membrane</keyword>
<dbReference type="Pfam" id="PF00528">
    <property type="entry name" value="BPD_transp_1"/>
    <property type="match status" value="1"/>
</dbReference>
<dbReference type="InterPro" id="IPR045621">
    <property type="entry name" value="BPD_transp_1_N"/>
</dbReference>
<dbReference type="PANTHER" id="PTHR30465:SF97">
    <property type="entry name" value="OPPB IN A BINDING PROTEIN-DEPENDENT TRANSPORT SYSTEM"/>
    <property type="match status" value="1"/>
</dbReference>
<feature type="transmembrane region" description="Helical" evidence="7">
    <location>
        <begin position="151"/>
        <end position="175"/>
    </location>
</feature>
<feature type="transmembrane region" description="Helical" evidence="7">
    <location>
        <begin position="116"/>
        <end position="139"/>
    </location>
</feature>
<comment type="similarity">
    <text evidence="7">Belongs to the binding-protein-dependent transport system permease family.</text>
</comment>
<keyword evidence="6 7" id="KW-0472">Membrane</keyword>
<dbReference type="InterPro" id="IPR035906">
    <property type="entry name" value="MetI-like_sf"/>
</dbReference>
<keyword evidence="10" id="KW-1185">Reference proteome</keyword>
<evidence type="ECO:0000256" key="1">
    <source>
        <dbReference type="ARBA" id="ARBA00004651"/>
    </source>
</evidence>
<evidence type="ECO:0000256" key="7">
    <source>
        <dbReference type="RuleBase" id="RU363032"/>
    </source>
</evidence>
<dbReference type="GO" id="GO:0055085">
    <property type="term" value="P:transmembrane transport"/>
    <property type="evidence" value="ECO:0007669"/>
    <property type="project" value="InterPro"/>
</dbReference>
<dbReference type="SUPFAM" id="SSF161098">
    <property type="entry name" value="MetI-like"/>
    <property type="match status" value="1"/>
</dbReference>
<feature type="transmembrane region" description="Helical" evidence="7">
    <location>
        <begin position="260"/>
        <end position="282"/>
    </location>
</feature>
<dbReference type="RefSeq" id="WP_071479693.1">
    <property type="nucleotide sequence ID" value="NZ_CP024899.1"/>
</dbReference>
<keyword evidence="2 7" id="KW-0813">Transport</keyword>
<evidence type="ECO:0000256" key="2">
    <source>
        <dbReference type="ARBA" id="ARBA00022448"/>
    </source>
</evidence>
<dbReference type="STRING" id="441209.GCA_001870665_00549"/>
<dbReference type="PROSITE" id="PS50928">
    <property type="entry name" value="ABC_TM1"/>
    <property type="match status" value="1"/>
</dbReference>
<evidence type="ECO:0000313" key="10">
    <source>
        <dbReference type="Proteomes" id="UP000228948"/>
    </source>
</evidence>
<dbReference type="Pfam" id="PF19300">
    <property type="entry name" value="BPD_transp_1_N"/>
    <property type="match status" value="1"/>
</dbReference>
<dbReference type="CDD" id="cd06261">
    <property type="entry name" value="TM_PBP2"/>
    <property type="match status" value="1"/>
</dbReference>
<dbReference type="InterPro" id="IPR000515">
    <property type="entry name" value="MetI-like"/>
</dbReference>
<evidence type="ECO:0000256" key="4">
    <source>
        <dbReference type="ARBA" id="ARBA00022692"/>
    </source>
</evidence>
<feature type="transmembrane region" description="Helical" evidence="7">
    <location>
        <begin position="195"/>
        <end position="215"/>
    </location>
</feature>
<feature type="domain" description="ABC transmembrane type-1" evidence="8">
    <location>
        <begin position="112"/>
        <end position="321"/>
    </location>
</feature>
<dbReference type="OrthoDB" id="9807402at2"/>
<evidence type="ECO:0000313" key="9">
    <source>
        <dbReference type="EMBL" id="ATX64993.1"/>
    </source>
</evidence>
<evidence type="ECO:0000256" key="5">
    <source>
        <dbReference type="ARBA" id="ARBA00022989"/>
    </source>
</evidence>
<dbReference type="Proteomes" id="UP000228948">
    <property type="component" value="Chromosome"/>
</dbReference>
<accession>A0A2K8KAS3</accession>
<evidence type="ECO:0000256" key="3">
    <source>
        <dbReference type="ARBA" id="ARBA00022475"/>
    </source>
</evidence>
<keyword evidence="4 7" id="KW-0812">Transmembrane</keyword>
<dbReference type="GO" id="GO:0005886">
    <property type="term" value="C:plasma membrane"/>
    <property type="evidence" value="ECO:0007669"/>
    <property type="project" value="UniProtKB-SubCell"/>
</dbReference>
<feature type="transmembrane region" description="Helical" evidence="7">
    <location>
        <begin position="9"/>
        <end position="27"/>
    </location>
</feature>